<evidence type="ECO:0000313" key="2">
    <source>
        <dbReference type="Proteomes" id="UP001189429"/>
    </source>
</evidence>
<dbReference type="SUPFAM" id="SSF53098">
    <property type="entry name" value="Ribonuclease H-like"/>
    <property type="match status" value="1"/>
</dbReference>
<keyword evidence="2" id="KW-1185">Reference proteome</keyword>
<protein>
    <recommendedName>
        <fullName evidence="3">Integrase catalytic domain-containing protein</fullName>
    </recommendedName>
</protein>
<proteinExistence type="predicted"/>
<accession>A0ABN9RDZ5</accession>
<dbReference type="InterPro" id="IPR012337">
    <property type="entry name" value="RNaseH-like_sf"/>
</dbReference>
<name>A0ABN9RDZ5_9DINO</name>
<comment type="caution">
    <text evidence="1">The sequence shown here is derived from an EMBL/GenBank/DDBJ whole genome shotgun (WGS) entry which is preliminary data.</text>
</comment>
<feature type="non-terminal residue" evidence="1">
    <location>
        <position position="297"/>
    </location>
</feature>
<reference evidence="1" key="1">
    <citation type="submission" date="2023-10" db="EMBL/GenBank/DDBJ databases">
        <authorList>
            <person name="Chen Y."/>
            <person name="Shah S."/>
            <person name="Dougan E. K."/>
            <person name="Thang M."/>
            <person name="Chan C."/>
        </authorList>
    </citation>
    <scope>NUCLEOTIDE SEQUENCE [LARGE SCALE GENOMIC DNA]</scope>
</reference>
<dbReference type="Proteomes" id="UP001189429">
    <property type="component" value="Unassembled WGS sequence"/>
</dbReference>
<dbReference type="EMBL" id="CAUYUJ010006291">
    <property type="protein sequence ID" value="CAK0816868.1"/>
    <property type="molecule type" value="Genomic_DNA"/>
</dbReference>
<evidence type="ECO:0008006" key="3">
    <source>
        <dbReference type="Google" id="ProtNLM"/>
    </source>
</evidence>
<sequence length="297" mass="32647">MDADWSSWDLGSARRALFGNNEPVSRRVLRRLHLRWFHANKKAMKRMLTAGGVPPKVLQLVGDVAGTCRVCRLRMKNGTKATTTVELSIQFNDEVQFNVLFHERRVIGHLCDGCSRFTVERELVDKTIEALLDFIWTGCIQVFGPMAVLTVDGGGAMVSEEAGVALGRMGTAPKLKAPGQCAQAAFAKKAFLTIGEGTPCKARRGRAPLMPRDFDWSGAREIDDEDGLAMFRYYQRLREIAAASIVEATAQARTERAAKARTAPAAEYLQLEVGDLVGFCKQASAPMDVPDWMGPAK</sequence>
<organism evidence="1 2">
    <name type="scientific">Prorocentrum cordatum</name>
    <dbReference type="NCBI Taxonomy" id="2364126"/>
    <lineage>
        <taxon>Eukaryota</taxon>
        <taxon>Sar</taxon>
        <taxon>Alveolata</taxon>
        <taxon>Dinophyceae</taxon>
        <taxon>Prorocentrales</taxon>
        <taxon>Prorocentraceae</taxon>
        <taxon>Prorocentrum</taxon>
    </lineage>
</organism>
<gene>
    <name evidence="1" type="ORF">PCOR1329_LOCUS19640</name>
</gene>
<evidence type="ECO:0000313" key="1">
    <source>
        <dbReference type="EMBL" id="CAK0816868.1"/>
    </source>
</evidence>